<evidence type="ECO:0000259" key="14">
    <source>
        <dbReference type="PROSITE" id="PS50261"/>
    </source>
</evidence>
<name>A0A6J8AEG5_MYTCO</name>
<evidence type="ECO:0000256" key="5">
    <source>
        <dbReference type="ARBA" id="ARBA00022989"/>
    </source>
</evidence>
<feature type="transmembrane region" description="Helical" evidence="11">
    <location>
        <begin position="185"/>
        <end position="208"/>
    </location>
</feature>
<dbReference type="SUPFAM" id="SSF111418">
    <property type="entry name" value="Hormone receptor domain"/>
    <property type="match status" value="1"/>
</dbReference>
<feature type="domain" description="G-protein coupled receptors family 2 profile 2" evidence="14">
    <location>
        <begin position="183"/>
        <end position="443"/>
    </location>
</feature>
<evidence type="ECO:0000256" key="3">
    <source>
        <dbReference type="ARBA" id="ARBA00022475"/>
    </source>
</evidence>
<feature type="transmembrane region" description="Helical" evidence="11">
    <location>
        <begin position="267"/>
        <end position="286"/>
    </location>
</feature>
<dbReference type="PROSITE" id="PS50261">
    <property type="entry name" value="G_PROTEIN_RECEP_F2_4"/>
    <property type="match status" value="1"/>
</dbReference>
<dbReference type="PROSITE" id="PS50227">
    <property type="entry name" value="G_PROTEIN_RECEP_F2_3"/>
    <property type="match status" value="1"/>
</dbReference>
<comment type="similarity">
    <text evidence="2">Belongs to the G-protein coupled receptor 2 family.</text>
</comment>
<evidence type="ECO:0000256" key="12">
    <source>
        <dbReference type="SAM" id="SignalP"/>
    </source>
</evidence>
<dbReference type="GO" id="GO:0007188">
    <property type="term" value="P:adenylate cyclase-modulating G protein-coupled receptor signaling pathway"/>
    <property type="evidence" value="ECO:0007669"/>
    <property type="project" value="TreeGrafter"/>
</dbReference>
<evidence type="ECO:0000256" key="10">
    <source>
        <dbReference type="ARBA" id="ARBA00023224"/>
    </source>
</evidence>
<dbReference type="Gene3D" id="1.20.1070.10">
    <property type="entry name" value="Rhodopsin 7-helix transmembrane proteins"/>
    <property type="match status" value="1"/>
</dbReference>
<keyword evidence="9" id="KW-0325">Glycoprotein</keyword>
<feature type="signal peptide" evidence="12">
    <location>
        <begin position="1"/>
        <end position="31"/>
    </location>
</feature>
<evidence type="ECO:0000313" key="16">
    <source>
        <dbReference type="Proteomes" id="UP000507470"/>
    </source>
</evidence>
<dbReference type="PRINTS" id="PR00249">
    <property type="entry name" value="GPCRSECRETIN"/>
</dbReference>
<feature type="transmembrane region" description="Helical" evidence="11">
    <location>
        <begin position="346"/>
        <end position="371"/>
    </location>
</feature>
<reference evidence="15 16" key="1">
    <citation type="submission" date="2020-06" db="EMBL/GenBank/DDBJ databases">
        <authorList>
            <person name="Li R."/>
            <person name="Bekaert M."/>
        </authorList>
    </citation>
    <scope>NUCLEOTIDE SEQUENCE [LARGE SCALE GENOMIC DNA]</scope>
    <source>
        <strain evidence="16">wild</strain>
    </source>
</reference>
<keyword evidence="7 11" id="KW-0472">Membrane</keyword>
<keyword evidence="8" id="KW-0675">Receptor</keyword>
<dbReference type="Gene3D" id="4.10.1240.10">
    <property type="entry name" value="GPCR, family 2, extracellular hormone receptor domain"/>
    <property type="match status" value="1"/>
</dbReference>
<evidence type="ECO:0000256" key="8">
    <source>
        <dbReference type="ARBA" id="ARBA00023170"/>
    </source>
</evidence>
<dbReference type="InterPro" id="IPR000832">
    <property type="entry name" value="GPCR_2_secretin-like"/>
</dbReference>
<evidence type="ECO:0000256" key="9">
    <source>
        <dbReference type="ARBA" id="ARBA00023180"/>
    </source>
</evidence>
<dbReference type="Proteomes" id="UP000507470">
    <property type="component" value="Unassembled WGS sequence"/>
</dbReference>
<dbReference type="Pfam" id="PF00002">
    <property type="entry name" value="7tm_2"/>
    <property type="match status" value="1"/>
</dbReference>
<dbReference type="InterPro" id="IPR001879">
    <property type="entry name" value="GPCR_2_extracellular_dom"/>
</dbReference>
<dbReference type="OrthoDB" id="6022368at2759"/>
<dbReference type="InterPro" id="IPR017981">
    <property type="entry name" value="GPCR_2-like_7TM"/>
</dbReference>
<feature type="domain" description="G-protein coupled receptors family 2 profile 1" evidence="13">
    <location>
        <begin position="91"/>
        <end position="166"/>
    </location>
</feature>
<dbReference type="Pfam" id="PF02793">
    <property type="entry name" value="HRM"/>
    <property type="match status" value="1"/>
</dbReference>
<evidence type="ECO:0000259" key="13">
    <source>
        <dbReference type="PROSITE" id="PS50227"/>
    </source>
</evidence>
<evidence type="ECO:0000256" key="2">
    <source>
        <dbReference type="ARBA" id="ARBA00005314"/>
    </source>
</evidence>
<keyword evidence="4 11" id="KW-0812">Transmembrane</keyword>
<proteinExistence type="inferred from homology"/>
<dbReference type="AlphaFoldDB" id="A0A6J8AEG5"/>
<dbReference type="PROSITE" id="PS00650">
    <property type="entry name" value="G_PROTEIN_RECEP_F2_2"/>
    <property type="match status" value="1"/>
</dbReference>
<evidence type="ECO:0000256" key="11">
    <source>
        <dbReference type="SAM" id="Phobius"/>
    </source>
</evidence>
<organism evidence="15 16">
    <name type="scientific">Mytilus coruscus</name>
    <name type="common">Sea mussel</name>
    <dbReference type="NCBI Taxonomy" id="42192"/>
    <lineage>
        <taxon>Eukaryota</taxon>
        <taxon>Metazoa</taxon>
        <taxon>Spiralia</taxon>
        <taxon>Lophotrochozoa</taxon>
        <taxon>Mollusca</taxon>
        <taxon>Bivalvia</taxon>
        <taxon>Autobranchia</taxon>
        <taxon>Pteriomorphia</taxon>
        <taxon>Mytilida</taxon>
        <taxon>Mytiloidea</taxon>
        <taxon>Mytilidae</taxon>
        <taxon>Mytilinae</taxon>
        <taxon>Mytilus</taxon>
    </lineage>
</organism>
<keyword evidence="16" id="KW-1185">Reference proteome</keyword>
<gene>
    <name evidence="15" type="ORF">MCOR_6842</name>
</gene>
<evidence type="ECO:0000256" key="6">
    <source>
        <dbReference type="ARBA" id="ARBA00023040"/>
    </source>
</evidence>
<feature type="chain" id="PRO_5026782090" evidence="12">
    <location>
        <begin position="32"/>
        <end position="519"/>
    </location>
</feature>
<dbReference type="PANTHER" id="PTHR45620:SF15">
    <property type="entry name" value="DIURETIC HORMONE 44 RECEPTOR 1-RELATED"/>
    <property type="match status" value="1"/>
</dbReference>
<dbReference type="InterPro" id="IPR036445">
    <property type="entry name" value="GPCR_2_extracell_dom_sf"/>
</dbReference>
<sequence>MLYGYTNQRLAYSIISVLLFIHALLLKPGNCKINDVESNPNTAGSDVTEKWGGFNLYPHNRVLSKNNTHFNNSHLSGKLNVSSRNFTGMELCYLLFGSDPDNGNSYCNMTWDGLSCWPATLVGEFAIIQCPQDMQGVDSTQNATRFCTTNGTWALKSDYNSCLTDTNAKDLYNGVESVHEYSRRIIYNLGFIVSTITLIIALFIFLYFRSLRCLRNIIHSHLIATFILRNLLWIMMQHTLWPIVQADEKWACKLEVALFNYAQMTNFFWMLVEGLYLHIIIVWTYSADKIRKWYFIIIGWCVPAVIIAIWVILRTQVRADETSDVAACFMPKSKNYAESEADKLDYIYIAPILFVLAVNIIFLGSIIWILVTKLRSSHSLETKQLRKAVKATITLFPLLGITYVIFIWPPSDNHIFVEVHQYINAFLQSFQGFFVALFYCFLNEEVKTVLKKKLKIFQDTRALSTRYTKTSMVQDMSVVGRDSIAPTNGKLTSGRNGFRFMSNSQRLNDDELAESENML</sequence>
<dbReference type="PANTHER" id="PTHR45620">
    <property type="entry name" value="PDF RECEPTOR-LIKE PROTEIN-RELATED"/>
    <property type="match status" value="1"/>
</dbReference>
<keyword evidence="6" id="KW-0297">G-protein coupled receptor</keyword>
<dbReference type="GO" id="GO:0005886">
    <property type="term" value="C:plasma membrane"/>
    <property type="evidence" value="ECO:0007669"/>
    <property type="project" value="UniProtKB-SubCell"/>
</dbReference>
<evidence type="ECO:0000256" key="7">
    <source>
        <dbReference type="ARBA" id="ARBA00023136"/>
    </source>
</evidence>
<keyword evidence="12" id="KW-0732">Signal</keyword>
<evidence type="ECO:0000256" key="1">
    <source>
        <dbReference type="ARBA" id="ARBA00004651"/>
    </source>
</evidence>
<accession>A0A6J8AEG5</accession>
<dbReference type="InterPro" id="IPR017983">
    <property type="entry name" value="GPCR_2_secretin-like_CS"/>
</dbReference>
<dbReference type="EMBL" id="CACVKT020001320">
    <property type="protein sequence ID" value="CAC5366633.1"/>
    <property type="molecule type" value="Genomic_DNA"/>
</dbReference>
<comment type="subcellular location">
    <subcellularLocation>
        <location evidence="1">Cell membrane</location>
        <topology evidence="1">Multi-pass membrane protein</topology>
    </subcellularLocation>
</comment>
<keyword evidence="3" id="KW-1003">Cell membrane</keyword>
<protein>
    <submittedName>
        <fullName evidence="15">CRHR2</fullName>
    </submittedName>
</protein>
<dbReference type="GO" id="GO:0017046">
    <property type="term" value="F:peptide hormone binding"/>
    <property type="evidence" value="ECO:0007669"/>
    <property type="project" value="TreeGrafter"/>
</dbReference>
<dbReference type="SMART" id="SM00008">
    <property type="entry name" value="HormR"/>
    <property type="match status" value="1"/>
</dbReference>
<dbReference type="GO" id="GO:0008528">
    <property type="term" value="F:G protein-coupled peptide receptor activity"/>
    <property type="evidence" value="ECO:0007669"/>
    <property type="project" value="TreeGrafter"/>
</dbReference>
<feature type="transmembrane region" description="Helical" evidence="11">
    <location>
        <begin position="293"/>
        <end position="313"/>
    </location>
</feature>
<dbReference type="InterPro" id="IPR050332">
    <property type="entry name" value="GPCR_2"/>
</dbReference>
<dbReference type="PROSITE" id="PS00649">
    <property type="entry name" value="G_PROTEIN_RECEP_F2_1"/>
    <property type="match status" value="1"/>
</dbReference>
<evidence type="ECO:0000313" key="15">
    <source>
        <dbReference type="EMBL" id="CAC5366633.1"/>
    </source>
</evidence>
<feature type="transmembrane region" description="Helical" evidence="11">
    <location>
        <begin position="391"/>
        <end position="410"/>
    </location>
</feature>
<dbReference type="SUPFAM" id="SSF81321">
    <property type="entry name" value="Family A G protein-coupled receptor-like"/>
    <property type="match status" value="1"/>
</dbReference>
<evidence type="ECO:0000256" key="4">
    <source>
        <dbReference type="ARBA" id="ARBA00022692"/>
    </source>
</evidence>
<dbReference type="GO" id="GO:0007166">
    <property type="term" value="P:cell surface receptor signaling pathway"/>
    <property type="evidence" value="ECO:0007669"/>
    <property type="project" value="InterPro"/>
</dbReference>
<keyword evidence="5 11" id="KW-1133">Transmembrane helix</keyword>
<keyword evidence="10" id="KW-0807">Transducer</keyword>
<feature type="transmembrane region" description="Helical" evidence="11">
    <location>
        <begin position="422"/>
        <end position="442"/>
    </location>
</feature>